<name>A0A0B4XGY6_9HYPH</name>
<proteinExistence type="predicted"/>
<dbReference type="InterPro" id="IPR011991">
    <property type="entry name" value="ArsR-like_HTH"/>
</dbReference>
<dbReference type="Gene3D" id="1.10.10.10">
    <property type="entry name" value="Winged helix-like DNA-binding domain superfamily/Winged helix DNA-binding domain"/>
    <property type="match status" value="1"/>
</dbReference>
<evidence type="ECO:0000256" key="1">
    <source>
        <dbReference type="ARBA" id="ARBA00023015"/>
    </source>
</evidence>
<keyword evidence="5" id="KW-0614">Plasmid</keyword>
<dbReference type="NCBIfam" id="NF033788">
    <property type="entry name" value="HTH_metalloreg"/>
    <property type="match status" value="1"/>
</dbReference>
<dbReference type="RefSeq" id="WP_040116340.1">
    <property type="nucleotide sequence ID" value="NZ_CP006880.1"/>
</dbReference>
<dbReference type="CDD" id="cd00090">
    <property type="entry name" value="HTH_ARSR"/>
    <property type="match status" value="1"/>
</dbReference>
<dbReference type="HOGENOM" id="CLU_902760_0_0_5"/>
<feature type="domain" description="HTH arsR-type" evidence="4">
    <location>
        <begin position="5"/>
        <end position="100"/>
    </location>
</feature>
<dbReference type="SUPFAM" id="SSF46785">
    <property type="entry name" value="Winged helix' DNA-binding domain"/>
    <property type="match status" value="1"/>
</dbReference>
<dbReference type="GO" id="GO:0003700">
    <property type="term" value="F:DNA-binding transcription factor activity"/>
    <property type="evidence" value="ECO:0007669"/>
    <property type="project" value="InterPro"/>
</dbReference>
<keyword evidence="2" id="KW-0238">DNA-binding</keyword>
<accession>A0A0B4XGY6</accession>
<dbReference type="AlphaFoldDB" id="A0A0B4XGY6"/>
<dbReference type="Proteomes" id="UP000031368">
    <property type="component" value="Plasmid pRgalR602c"/>
</dbReference>
<evidence type="ECO:0000313" key="5">
    <source>
        <dbReference type="EMBL" id="AJD46346.1"/>
    </source>
</evidence>
<dbReference type="PROSITE" id="PS50987">
    <property type="entry name" value="HTH_ARSR_2"/>
    <property type="match status" value="1"/>
</dbReference>
<geneLocation type="plasmid" evidence="5 6">
    <name>pRgalR602c</name>
</geneLocation>
<dbReference type="InterPro" id="IPR036390">
    <property type="entry name" value="WH_DNA-bd_sf"/>
</dbReference>
<dbReference type="EMBL" id="CP006880">
    <property type="protein sequence ID" value="AJD46346.1"/>
    <property type="molecule type" value="Genomic_DNA"/>
</dbReference>
<dbReference type="PANTHER" id="PTHR43132">
    <property type="entry name" value="ARSENICAL RESISTANCE OPERON REPRESSOR ARSR-RELATED"/>
    <property type="match status" value="1"/>
</dbReference>
<sequence>METKLLTVDPMKDAEVVQALGSPTRIEILNLLRQKGPLNVNDIAGHMGLPQSTAATNLKALEQAGLIQTQTMKATKGNQKVCSCIYDEILIRFDASGTKSAEDVVTVSMPIGLFTEFEVEAPCGLCSVNNVIGMLDVQEVFLDPQRMQAALLWFTRGYVEYKFPNNAKVTGRKIRKVDFSAELSSETPATNANWPSDISIWVNGIKAGHWTSPGDFGDRRGMYSPAWWKLSGSQYGKLKTWTIDDKGTWIDGAMVSTQTIASLGIADHHSIRFRIGIDEKADNPGGMNIFGKGFGDFDQDLVMSIYF</sequence>
<dbReference type="SMART" id="SM00418">
    <property type="entry name" value="HTH_ARSR"/>
    <property type="match status" value="1"/>
</dbReference>
<keyword evidence="1" id="KW-0805">Transcription regulation</keyword>
<dbReference type="KEGG" id="rga:RGR602_PC02327"/>
<gene>
    <name evidence="5" type="ORF">RGR602_PC02327</name>
</gene>
<dbReference type="InterPro" id="IPR036388">
    <property type="entry name" value="WH-like_DNA-bd_sf"/>
</dbReference>
<evidence type="ECO:0000313" key="6">
    <source>
        <dbReference type="Proteomes" id="UP000031368"/>
    </source>
</evidence>
<dbReference type="InterPro" id="IPR016943">
    <property type="entry name" value="UCP030050_HTH"/>
</dbReference>
<keyword evidence="6" id="KW-1185">Reference proteome</keyword>
<dbReference type="Pfam" id="PF01022">
    <property type="entry name" value="HTH_5"/>
    <property type="match status" value="1"/>
</dbReference>
<dbReference type="GO" id="GO:0003677">
    <property type="term" value="F:DNA binding"/>
    <property type="evidence" value="ECO:0007669"/>
    <property type="project" value="UniProtKB-KW"/>
</dbReference>
<reference evidence="5 6" key="1">
    <citation type="submission" date="2013-11" db="EMBL/GenBank/DDBJ databases">
        <title>Complete genome sequence of Rhizobium gallicum bv. gallicum R602.</title>
        <authorList>
            <person name="Bustos P."/>
            <person name="Santamaria R.I."/>
            <person name="Lozano L."/>
            <person name="Acosta J.L."/>
            <person name="Ormeno-Orrillo E."/>
            <person name="Rogel M.A."/>
            <person name="Romero D."/>
            <person name="Cevallos M.A."/>
            <person name="Martinez-Romero E."/>
            <person name="Gonzalez V."/>
        </authorList>
    </citation>
    <scope>NUCLEOTIDE SEQUENCE [LARGE SCALE GENOMIC DNA]</scope>
    <source>
        <strain evidence="5 6">R602</strain>
        <plasmid evidence="5 6">pRgalR602c</plasmid>
    </source>
</reference>
<dbReference type="PIRSF" id="PIRSF030050">
    <property type="entry name" value="UCP030050_HTH"/>
    <property type="match status" value="1"/>
</dbReference>
<organism evidence="5 6">
    <name type="scientific">Rhizobium gallicum bv. gallicum R602sp</name>
    <dbReference type="NCBI Taxonomy" id="1041138"/>
    <lineage>
        <taxon>Bacteria</taxon>
        <taxon>Pseudomonadati</taxon>
        <taxon>Pseudomonadota</taxon>
        <taxon>Alphaproteobacteria</taxon>
        <taxon>Hyphomicrobiales</taxon>
        <taxon>Rhizobiaceae</taxon>
        <taxon>Rhizobium/Agrobacterium group</taxon>
        <taxon>Rhizobium</taxon>
    </lineage>
</organism>
<protein>
    <submittedName>
        <fullName evidence="5">ArsR family transcriptional regulator protein</fullName>
    </submittedName>
</protein>
<dbReference type="InterPro" id="IPR051011">
    <property type="entry name" value="Metal_resp_trans_reg"/>
</dbReference>
<evidence type="ECO:0000259" key="4">
    <source>
        <dbReference type="PROSITE" id="PS50987"/>
    </source>
</evidence>
<dbReference type="PANTHER" id="PTHR43132:SF2">
    <property type="entry name" value="ARSENICAL RESISTANCE OPERON REPRESSOR ARSR-RELATED"/>
    <property type="match status" value="1"/>
</dbReference>
<evidence type="ECO:0000256" key="2">
    <source>
        <dbReference type="ARBA" id="ARBA00023125"/>
    </source>
</evidence>
<evidence type="ECO:0000256" key="3">
    <source>
        <dbReference type="ARBA" id="ARBA00023163"/>
    </source>
</evidence>
<dbReference type="InterPro" id="IPR001845">
    <property type="entry name" value="HTH_ArsR_DNA-bd_dom"/>
</dbReference>
<keyword evidence="3" id="KW-0804">Transcription</keyword>